<evidence type="ECO:0000256" key="13">
    <source>
        <dbReference type="ARBA" id="ARBA00023043"/>
    </source>
</evidence>
<dbReference type="InParanoid" id="E4XIH6"/>
<dbReference type="Pfam" id="PF00023">
    <property type="entry name" value="Ank"/>
    <property type="match status" value="1"/>
</dbReference>
<keyword evidence="9 16" id="KW-0863">Zinc-finger</keyword>
<dbReference type="FunFam" id="3.30.60.90:FF:000005">
    <property type="entry name" value="Putative E3 ubiquitin-protein ligase mib1"/>
    <property type="match status" value="1"/>
</dbReference>
<dbReference type="PROSITE" id="PS50135">
    <property type="entry name" value="ZF_ZZ_2"/>
    <property type="match status" value="1"/>
</dbReference>
<dbReference type="PANTHER" id="PTHR24202:SF53">
    <property type="entry name" value="E3 UBIQUITIN-PROTEIN LIGASE MIB1"/>
    <property type="match status" value="1"/>
</dbReference>
<dbReference type="GO" id="GO:0008270">
    <property type="term" value="F:zinc ion binding"/>
    <property type="evidence" value="ECO:0007669"/>
    <property type="project" value="UniProtKB-KW"/>
</dbReference>
<dbReference type="UniPathway" id="UPA00143"/>
<dbReference type="PROSITE" id="PS50297">
    <property type="entry name" value="ANK_REP_REGION"/>
    <property type="match status" value="3"/>
</dbReference>
<reference evidence="20" key="1">
    <citation type="journal article" date="2010" name="Science">
        <title>Plasticity of animal genome architecture unmasked by rapid evolution of a pelagic tunicate.</title>
        <authorList>
            <person name="Denoeud F."/>
            <person name="Henriet S."/>
            <person name="Mungpakdee S."/>
            <person name="Aury J.M."/>
            <person name="Da Silva C."/>
            <person name="Brinkmann H."/>
            <person name="Mikhaleva J."/>
            <person name="Olsen L.C."/>
            <person name="Jubin C."/>
            <person name="Canestro C."/>
            <person name="Bouquet J.M."/>
            <person name="Danks G."/>
            <person name="Poulain J."/>
            <person name="Campsteijn C."/>
            <person name="Adamski M."/>
            <person name="Cross I."/>
            <person name="Yadetie F."/>
            <person name="Muffato M."/>
            <person name="Louis A."/>
            <person name="Butcher S."/>
            <person name="Tsagkogeorga G."/>
            <person name="Konrad A."/>
            <person name="Singh S."/>
            <person name="Jensen M.F."/>
            <person name="Cong E.H."/>
            <person name="Eikeseth-Otteraa H."/>
            <person name="Noel B."/>
            <person name="Anthouard V."/>
            <person name="Porcel B.M."/>
            <person name="Kachouri-Lafond R."/>
            <person name="Nishino A."/>
            <person name="Ugolini M."/>
            <person name="Chourrout P."/>
            <person name="Nishida H."/>
            <person name="Aasland R."/>
            <person name="Huzurbazar S."/>
            <person name="Westhof E."/>
            <person name="Delsuc F."/>
            <person name="Lehrach H."/>
            <person name="Reinhardt R."/>
            <person name="Weissenbach J."/>
            <person name="Roy S.W."/>
            <person name="Artiguenave F."/>
            <person name="Postlethwait J.H."/>
            <person name="Manak J.R."/>
            <person name="Thompson E.M."/>
            <person name="Jaillon O."/>
            <person name="Du Pasquier L."/>
            <person name="Boudinot P."/>
            <person name="Liberles D.A."/>
            <person name="Volff J.N."/>
            <person name="Philippe H."/>
            <person name="Lenhard B."/>
            <person name="Roest Crollius H."/>
            <person name="Wincker P."/>
            <person name="Chourrout D."/>
        </authorList>
    </citation>
    <scope>NUCLEOTIDE SEQUENCE [LARGE SCALE GENOMIC DNA]</scope>
</reference>
<dbReference type="PANTHER" id="PTHR24202">
    <property type="entry name" value="E3 UBIQUITIN-PROTEIN LIGASE MIB2"/>
    <property type="match status" value="1"/>
</dbReference>
<comment type="pathway">
    <text evidence="3">Protein modification; protein ubiquitination.</text>
</comment>
<dbReference type="InterPro" id="IPR043145">
    <property type="entry name" value="Znf_ZZ_sf"/>
</dbReference>
<feature type="domain" description="MIB/HERC2" evidence="19">
    <location>
        <begin position="134"/>
        <end position="212"/>
    </location>
</feature>
<keyword evidence="6" id="KW-0808">Transferase</keyword>
<feature type="repeat" description="ANK" evidence="15">
    <location>
        <begin position="635"/>
        <end position="667"/>
    </location>
</feature>
<keyword evidence="14" id="KW-0175">Coiled coil</keyword>
<feature type="domain" description="ZZ-type" evidence="18">
    <location>
        <begin position="71"/>
        <end position="123"/>
    </location>
</feature>
<evidence type="ECO:0000313" key="21">
    <source>
        <dbReference type="Proteomes" id="UP000001307"/>
    </source>
</evidence>
<organism evidence="20">
    <name type="scientific">Oikopleura dioica</name>
    <name type="common">Tunicate</name>
    <dbReference type="NCBI Taxonomy" id="34765"/>
    <lineage>
        <taxon>Eukaryota</taxon>
        <taxon>Metazoa</taxon>
        <taxon>Chordata</taxon>
        <taxon>Tunicata</taxon>
        <taxon>Appendicularia</taxon>
        <taxon>Copelata</taxon>
        <taxon>Oikopleuridae</taxon>
        <taxon>Oikopleura</taxon>
    </lineage>
</organism>
<evidence type="ECO:0000259" key="17">
    <source>
        <dbReference type="PROSITE" id="PS50089"/>
    </source>
</evidence>
<evidence type="ECO:0000256" key="14">
    <source>
        <dbReference type="ARBA" id="ARBA00023054"/>
    </source>
</evidence>
<evidence type="ECO:0000256" key="3">
    <source>
        <dbReference type="ARBA" id="ARBA00004906"/>
    </source>
</evidence>
<dbReference type="SUPFAM" id="SSF159034">
    <property type="entry name" value="Mib/herc2 domain-like"/>
    <property type="match status" value="2"/>
</dbReference>
<dbReference type="GO" id="GO:0061630">
    <property type="term" value="F:ubiquitin protein ligase activity"/>
    <property type="evidence" value="ECO:0007669"/>
    <property type="project" value="UniProtKB-EC"/>
</dbReference>
<keyword evidence="21" id="KW-1185">Reference proteome</keyword>
<gene>
    <name evidence="20" type="ORF">GSOID_T00012399001</name>
</gene>
<dbReference type="Pfam" id="PF18346">
    <property type="entry name" value="SH3_15"/>
    <property type="match status" value="2"/>
</dbReference>
<evidence type="ECO:0000256" key="2">
    <source>
        <dbReference type="ARBA" id="ARBA00004496"/>
    </source>
</evidence>
<dbReference type="Pfam" id="PF06701">
    <property type="entry name" value="MIB_HERC2"/>
    <property type="match status" value="2"/>
</dbReference>
<dbReference type="SMART" id="SM00248">
    <property type="entry name" value="ANK"/>
    <property type="match status" value="8"/>
</dbReference>
<name>E4XIH6_OIKDI</name>
<dbReference type="SUPFAM" id="SSF48403">
    <property type="entry name" value="Ankyrin repeat"/>
    <property type="match status" value="1"/>
</dbReference>
<evidence type="ECO:0000256" key="6">
    <source>
        <dbReference type="ARBA" id="ARBA00022679"/>
    </source>
</evidence>
<sequence>MNIFVGARVCRGRDWKWGRQDSGDGHLGTVRSFESNEEVVIVWDNGTAANYRCCGQFDLRVYDSAPAGIQHSEAMCDNCRQQPICGIRWKCADCHNYDLCSTCYHGDKHHLRHRFYRICTSDAPRRLVEARRKCKRIPTRGLLPGARVVRGFDWQWEDQDGGKGRKGKITEIQNWNPSSPQSGAYVLWDTGERNLYRICYNGMSDLKCVSDGKGPAYYRDHLPALGETNPARPINTFSIGDQVTVMLAPEIVHSLQHGHGGWTDAMSECLGAEGRVVGIDEDSDILVQYENSRNQWTFNPAVLTKRNTSSRVKFSKNDLVKISPDPVKVKLLQKGHGEWTDQMSKLLGKIGKIVEIFSDKDVKVQVTTKEFVFNPLVLEFIANFKGTECARVVCNRLQSRVSKNWLCAGCLSAPFFNRPPRAGCSVEKPTARWLLGRSNNWDSERLVFGSPSSVFFDQIFGHNPLLFAAYVGHSEAIDFFYKISSVQGRNKIFDLAGDGPLHYAVYGASEAGIPKILDSGFEINSRNSNGQTALHLSVIRESVTVARKLLECGAAPTLRDAQGSSPLHYAVAGHRDDLVAILMMNGADPAVKDSNGMNVFHLAAQKGSIGALQVLLDEKFDLASRVWILDEVCDSGQTAIHYASMQPNEECLEILLIAGANPTIASENTRETALHITSSKANFASLRILLKKSTLYEDNWINFADLKGNTMLHNLIFHIENDTSSRSSTLVSSVGSLIQLAITHGADITIENEAGKSAFDLCSDPNSKDAFKLKRILERAHQKFAKQEKPLRKTSNNAISTTPLNNHSQIKMCEVCTENQIDVIMLPCNHMFCCTTCSLRIKKCMVCKELVDDKITIPKLCYLCEETPPTIQFTPCFHVLLCQSCSSTPKSCIKCRIPIMSKTSIFSCSQSSNQEINNASLAQSIRTLSITKNNPKGSTNTDLALRTLQGKYQELRDRVICVICLDNVMNMVFLCGHGSCQMCGDRCSDCPICRKRIERKILLYC</sequence>
<dbReference type="Gene3D" id="3.30.60.90">
    <property type="match status" value="1"/>
</dbReference>
<dbReference type="GO" id="GO:0005737">
    <property type="term" value="C:cytoplasm"/>
    <property type="evidence" value="ECO:0007669"/>
    <property type="project" value="UniProtKB-SubCell"/>
</dbReference>
<evidence type="ECO:0000256" key="10">
    <source>
        <dbReference type="ARBA" id="ARBA00022786"/>
    </source>
</evidence>
<dbReference type="InterPro" id="IPR000433">
    <property type="entry name" value="Znf_ZZ"/>
</dbReference>
<proteinExistence type="predicted"/>
<dbReference type="Gene3D" id="3.30.40.10">
    <property type="entry name" value="Zinc/RING finger domain, C3HC4 (zinc finger)"/>
    <property type="match status" value="3"/>
</dbReference>
<dbReference type="GO" id="GO:0007219">
    <property type="term" value="P:Notch signaling pathway"/>
    <property type="evidence" value="ECO:0007669"/>
    <property type="project" value="UniProtKB-KW"/>
</dbReference>
<dbReference type="InterPro" id="IPR013083">
    <property type="entry name" value="Znf_RING/FYVE/PHD"/>
</dbReference>
<protein>
    <recommendedName>
        <fullName evidence="4">RING-type E3 ubiquitin transferase</fullName>
        <ecNumber evidence="4">2.3.2.27</ecNumber>
    </recommendedName>
</protein>
<dbReference type="GO" id="GO:0016567">
    <property type="term" value="P:protein ubiquitination"/>
    <property type="evidence" value="ECO:0007669"/>
    <property type="project" value="UniProtKB-UniPathway"/>
</dbReference>
<keyword evidence="8" id="KW-0677">Repeat</keyword>
<feature type="domain" description="RING-type" evidence="17">
    <location>
        <begin position="813"/>
        <end position="848"/>
    </location>
</feature>
<evidence type="ECO:0000256" key="11">
    <source>
        <dbReference type="ARBA" id="ARBA00022833"/>
    </source>
</evidence>
<evidence type="ECO:0000256" key="5">
    <source>
        <dbReference type="ARBA" id="ARBA00022490"/>
    </source>
</evidence>
<evidence type="ECO:0000256" key="7">
    <source>
        <dbReference type="ARBA" id="ARBA00022723"/>
    </source>
</evidence>
<dbReference type="Gene3D" id="2.30.30.40">
    <property type="entry name" value="SH3 Domains"/>
    <property type="match status" value="2"/>
</dbReference>
<evidence type="ECO:0000256" key="9">
    <source>
        <dbReference type="ARBA" id="ARBA00022771"/>
    </source>
</evidence>
<dbReference type="Proteomes" id="UP000001307">
    <property type="component" value="Unassembled WGS sequence"/>
</dbReference>
<keyword evidence="10" id="KW-0833">Ubl conjugation pathway</keyword>
<evidence type="ECO:0000256" key="12">
    <source>
        <dbReference type="ARBA" id="ARBA00022976"/>
    </source>
</evidence>
<evidence type="ECO:0000256" key="8">
    <source>
        <dbReference type="ARBA" id="ARBA00022737"/>
    </source>
</evidence>
<dbReference type="SMART" id="SM00184">
    <property type="entry name" value="RING"/>
    <property type="match status" value="3"/>
</dbReference>
<dbReference type="InterPro" id="IPR002110">
    <property type="entry name" value="Ankyrin_rpt"/>
</dbReference>
<dbReference type="PROSITE" id="PS01357">
    <property type="entry name" value="ZF_ZZ_1"/>
    <property type="match status" value="1"/>
</dbReference>
<dbReference type="PROSITE" id="PS50088">
    <property type="entry name" value="ANK_REPEAT"/>
    <property type="match status" value="4"/>
</dbReference>
<keyword evidence="5" id="KW-0963">Cytoplasm</keyword>
<dbReference type="PROSITE" id="PS51416">
    <property type="entry name" value="MIB_HERC2"/>
    <property type="match status" value="2"/>
</dbReference>
<dbReference type="EMBL" id="FN653055">
    <property type="protein sequence ID" value="CBY10377.1"/>
    <property type="molecule type" value="Genomic_DNA"/>
</dbReference>
<dbReference type="PROSITE" id="PS50089">
    <property type="entry name" value="ZF_RING_2"/>
    <property type="match status" value="3"/>
</dbReference>
<evidence type="ECO:0000256" key="1">
    <source>
        <dbReference type="ARBA" id="ARBA00000900"/>
    </source>
</evidence>
<feature type="repeat" description="ANK" evidence="15">
    <location>
        <begin position="562"/>
        <end position="594"/>
    </location>
</feature>
<feature type="domain" description="MIB/HERC2" evidence="19">
    <location>
        <begin position="1"/>
        <end position="65"/>
    </location>
</feature>
<evidence type="ECO:0000313" key="20">
    <source>
        <dbReference type="EMBL" id="CBY10377.1"/>
    </source>
</evidence>
<dbReference type="AlphaFoldDB" id="E4XIH6"/>
<dbReference type="EC" id="2.3.2.27" evidence="4"/>
<evidence type="ECO:0000256" key="16">
    <source>
        <dbReference type="PROSITE-ProRule" id="PRU00228"/>
    </source>
</evidence>
<dbReference type="GO" id="GO:0006897">
    <property type="term" value="P:endocytosis"/>
    <property type="evidence" value="ECO:0007669"/>
    <property type="project" value="TreeGrafter"/>
</dbReference>
<dbReference type="OrthoDB" id="2122982at2759"/>
<keyword evidence="11" id="KW-0862">Zinc</keyword>
<feature type="repeat" description="ANK" evidence="15">
    <location>
        <begin position="496"/>
        <end position="528"/>
    </location>
</feature>
<comment type="catalytic activity">
    <reaction evidence="1">
        <text>S-ubiquitinyl-[E2 ubiquitin-conjugating enzyme]-L-cysteine + [acceptor protein]-L-lysine = [E2 ubiquitin-conjugating enzyme]-L-cysteine + N(6)-ubiquitinyl-[acceptor protein]-L-lysine.</text>
        <dbReference type="EC" id="2.3.2.27"/>
    </reaction>
</comment>
<feature type="domain" description="RING-type" evidence="17">
    <location>
        <begin position="961"/>
        <end position="994"/>
    </location>
</feature>
<dbReference type="FunFam" id="2.30.30.40:FF:000054">
    <property type="entry name" value="Putative e3 ubiquitin-protein ligase mind-bomb"/>
    <property type="match status" value="1"/>
</dbReference>
<dbReference type="InterPro" id="IPR036770">
    <property type="entry name" value="Ankyrin_rpt-contain_sf"/>
</dbReference>
<dbReference type="InterPro" id="IPR040847">
    <property type="entry name" value="SH3_15"/>
</dbReference>
<dbReference type="Pfam" id="PF13920">
    <property type="entry name" value="zf-C3HC4_3"/>
    <property type="match status" value="3"/>
</dbReference>
<accession>E4XIH6</accession>
<feature type="domain" description="RING-type" evidence="17">
    <location>
        <begin position="861"/>
        <end position="896"/>
    </location>
</feature>
<feature type="repeat" description="ANK" evidence="15">
    <location>
        <begin position="529"/>
        <end position="561"/>
    </location>
</feature>
<evidence type="ECO:0000256" key="4">
    <source>
        <dbReference type="ARBA" id="ARBA00012483"/>
    </source>
</evidence>
<evidence type="ECO:0000259" key="19">
    <source>
        <dbReference type="PROSITE" id="PS51416"/>
    </source>
</evidence>
<keyword evidence="13 15" id="KW-0040">ANK repeat</keyword>
<dbReference type="FunCoup" id="E4XIH6">
    <property type="interactions" value="10"/>
</dbReference>
<keyword evidence="7" id="KW-0479">Metal-binding</keyword>
<keyword evidence="12" id="KW-0914">Notch signaling pathway</keyword>
<dbReference type="Pfam" id="PF00569">
    <property type="entry name" value="ZZ"/>
    <property type="match status" value="1"/>
</dbReference>
<dbReference type="InterPro" id="IPR001841">
    <property type="entry name" value="Znf_RING"/>
</dbReference>
<dbReference type="Pfam" id="PF12796">
    <property type="entry name" value="Ank_2"/>
    <property type="match status" value="1"/>
</dbReference>
<dbReference type="InterPro" id="IPR037252">
    <property type="entry name" value="Mib_Herc2_sf"/>
</dbReference>
<dbReference type="SUPFAM" id="SSF57850">
    <property type="entry name" value="RING/U-box"/>
    <property type="match status" value="2"/>
</dbReference>
<dbReference type="Gene3D" id="1.25.40.20">
    <property type="entry name" value="Ankyrin repeat-containing domain"/>
    <property type="match status" value="1"/>
</dbReference>
<evidence type="ECO:0000256" key="15">
    <source>
        <dbReference type="PROSITE-ProRule" id="PRU00023"/>
    </source>
</evidence>
<evidence type="ECO:0000259" key="18">
    <source>
        <dbReference type="PROSITE" id="PS50135"/>
    </source>
</evidence>
<comment type="subcellular location">
    <subcellularLocation>
        <location evidence="2">Cytoplasm</location>
    </subcellularLocation>
</comment>
<dbReference type="SMART" id="SM00291">
    <property type="entry name" value="ZnF_ZZ"/>
    <property type="match status" value="1"/>
</dbReference>
<dbReference type="InterPro" id="IPR010606">
    <property type="entry name" value="Mib_Herc2"/>
</dbReference>
<dbReference type="CDD" id="cd16727">
    <property type="entry name" value="RING-HC_MIB1_rpt3"/>
    <property type="match status" value="1"/>
</dbReference>